<proteinExistence type="predicted"/>
<comment type="caution">
    <text evidence="1">The sequence shown here is derived from an EMBL/GenBank/DDBJ whole genome shotgun (WGS) entry which is preliminary data.</text>
</comment>
<protein>
    <submittedName>
        <fullName evidence="1">Adenylate/guanylate cyclase domain-containing protein</fullName>
    </submittedName>
</protein>
<organism evidence="1 2">
    <name type="scientific">Taklimakanibacter albus</name>
    <dbReference type="NCBI Taxonomy" id="2800327"/>
    <lineage>
        <taxon>Bacteria</taxon>
        <taxon>Pseudomonadati</taxon>
        <taxon>Pseudomonadota</taxon>
        <taxon>Alphaproteobacteria</taxon>
        <taxon>Hyphomicrobiales</taxon>
        <taxon>Aestuariivirgaceae</taxon>
        <taxon>Taklimakanibacter</taxon>
    </lineage>
</organism>
<accession>A0ACC5RFG1</accession>
<reference evidence="1" key="1">
    <citation type="submission" date="2021-01" db="EMBL/GenBank/DDBJ databases">
        <authorList>
            <person name="Sun Q."/>
        </authorList>
    </citation>
    <scope>NUCLEOTIDE SEQUENCE</scope>
    <source>
        <strain evidence="1">YIM B02566</strain>
    </source>
</reference>
<evidence type="ECO:0000313" key="1">
    <source>
        <dbReference type="EMBL" id="MBK1871372.1"/>
    </source>
</evidence>
<dbReference type="EMBL" id="JAENHL010000008">
    <property type="protein sequence ID" value="MBK1871372.1"/>
    <property type="molecule type" value="Genomic_DNA"/>
</dbReference>
<name>A0ACC5RFG1_9HYPH</name>
<gene>
    <name evidence="1" type="ORF">JHL16_33705</name>
</gene>
<keyword evidence="2" id="KW-1185">Reference proteome</keyword>
<evidence type="ECO:0000313" key="2">
    <source>
        <dbReference type="Proteomes" id="UP000616151"/>
    </source>
</evidence>
<sequence>MYQHSAAETAQATANGRFVPGLRLPRATAAVALFADVVGYTEHCERLDPEEVFLLLCEFYRHAGRAITAEGADFIDHFGDEVLAVWKHEAPLAIQALKALRCGFALHAEIAQWNDWRQRNGLEPVKVGVGIHAGPVMLGRPLGGYGGGASVFGDTVNIASRLERQTRLIGADIVISDRLYRLIQAMDPRERLLERFAATREVTLNGRAEPLAIRHATAKADLF</sequence>
<dbReference type="Proteomes" id="UP000616151">
    <property type="component" value="Unassembled WGS sequence"/>
</dbReference>